<accession>A0AAV5SKK3</accession>
<proteinExistence type="predicted"/>
<dbReference type="EMBL" id="BTSX01000001">
    <property type="protein sequence ID" value="GMS80604.1"/>
    <property type="molecule type" value="Genomic_DNA"/>
</dbReference>
<feature type="domain" description="BTB" evidence="1">
    <location>
        <begin position="182"/>
        <end position="272"/>
    </location>
</feature>
<evidence type="ECO:0000313" key="3">
    <source>
        <dbReference type="Proteomes" id="UP001432027"/>
    </source>
</evidence>
<dbReference type="InterPro" id="IPR000210">
    <property type="entry name" value="BTB/POZ_dom"/>
</dbReference>
<dbReference type="AlphaFoldDB" id="A0AAV5SKK3"/>
<dbReference type="Gene3D" id="3.30.710.10">
    <property type="entry name" value="Potassium Channel Kv1.1, Chain A"/>
    <property type="match status" value="1"/>
</dbReference>
<evidence type="ECO:0000313" key="2">
    <source>
        <dbReference type="EMBL" id="GMS80604.1"/>
    </source>
</evidence>
<comment type="caution">
    <text evidence="2">The sequence shown here is derived from an EMBL/GenBank/DDBJ whole genome shotgun (WGS) entry which is preliminary data.</text>
</comment>
<dbReference type="SUPFAM" id="SSF54695">
    <property type="entry name" value="POZ domain"/>
    <property type="match status" value="1"/>
</dbReference>
<dbReference type="InterPro" id="IPR011333">
    <property type="entry name" value="SKP1/BTB/POZ_sf"/>
</dbReference>
<dbReference type="PANTHER" id="PTHR22744">
    <property type="entry name" value="HELIX LOOP HELIX PROTEIN 21-RELATED"/>
    <property type="match status" value="1"/>
</dbReference>
<protein>
    <recommendedName>
        <fullName evidence="1">BTB domain-containing protein</fullName>
    </recommendedName>
</protein>
<dbReference type="Pfam" id="PF00651">
    <property type="entry name" value="BTB"/>
    <property type="match status" value="1"/>
</dbReference>
<keyword evidence="3" id="KW-1185">Reference proteome</keyword>
<organism evidence="2 3">
    <name type="scientific">Pristionchus entomophagus</name>
    <dbReference type="NCBI Taxonomy" id="358040"/>
    <lineage>
        <taxon>Eukaryota</taxon>
        <taxon>Metazoa</taxon>
        <taxon>Ecdysozoa</taxon>
        <taxon>Nematoda</taxon>
        <taxon>Chromadorea</taxon>
        <taxon>Rhabditida</taxon>
        <taxon>Rhabditina</taxon>
        <taxon>Diplogasteromorpha</taxon>
        <taxon>Diplogasteroidea</taxon>
        <taxon>Neodiplogasteridae</taxon>
        <taxon>Pristionchus</taxon>
    </lineage>
</organism>
<dbReference type="Proteomes" id="UP001432027">
    <property type="component" value="Unassembled WGS sequence"/>
</dbReference>
<name>A0AAV5SKK3_9BILA</name>
<reference evidence="2" key="1">
    <citation type="submission" date="2023-10" db="EMBL/GenBank/DDBJ databases">
        <title>Genome assembly of Pristionchus species.</title>
        <authorList>
            <person name="Yoshida K."/>
            <person name="Sommer R.J."/>
        </authorList>
    </citation>
    <scope>NUCLEOTIDE SEQUENCE</scope>
    <source>
        <strain evidence="2">RS0144</strain>
    </source>
</reference>
<evidence type="ECO:0000259" key="1">
    <source>
        <dbReference type="SMART" id="SM00225"/>
    </source>
</evidence>
<sequence length="345" mass="39854">MSPEEELAKLREQNRLLHATINDLKEKMDKEQPCINEHNFVIDLACPGETEQVGREETSEESDLDGVNTAVLAKVVLNSSGEQQVEVWPKLSCENAFDLTLFTDLQLITKTNETENKPILFGLHSELVRIMPGRELQCTKIVVPEWQQKYAVQCRGQTVQLRCRVKIVRSFKHIETEIDEEGSEEIEVGGKRICVNLAYLSSWSAEFRNGSHTRSRVINELSETDFEEMLEVIYPSSKPITSWNFEKMLNIAKKLKMPKLTRRCEIFLNDEEKHNLTEFQTLLLADTFSLNAIKTIVLERISSTEMLRSKVLMNEKYLQFTPDMKKDIHARYVELDLQEKTAVEI</sequence>
<dbReference type="SMART" id="SM00225">
    <property type="entry name" value="BTB"/>
    <property type="match status" value="1"/>
</dbReference>
<gene>
    <name evidence="2" type="ORF">PENTCL1PPCAC_2779</name>
</gene>
<dbReference type="PANTHER" id="PTHR22744:SF14">
    <property type="entry name" value="BTB DOMAIN-CONTAINING PROTEIN-RELATED"/>
    <property type="match status" value="1"/>
</dbReference>